<dbReference type="Gene3D" id="1.10.10.10">
    <property type="entry name" value="Winged helix-like DNA-binding domain superfamily/Winged helix DNA-binding domain"/>
    <property type="match status" value="1"/>
</dbReference>
<reference evidence="3 4" key="1">
    <citation type="submission" date="2018-04" db="EMBL/GenBank/DDBJ databases">
        <title>Complete genome of bacteriophage phiRSP, lytic for Ralstonia solanacearum.</title>
        <authorList>
            <person name="Hernandez-Romano J."/>
            <person name="Serrano-Plancarte R."/>
            <person name="Hernandez-Silva I.E."/>
            <person name="Perez-de-la-Rosa J.D."/>
        </authorList>
    </citation>
    <scope>NUCLEOTIDE SEQUENCE [LARGE SCALE GENOMIC DNA]</scope>
</reference>
<dbReference type="KEGG" id="vg:63642347"/>
<evidence type="ECO:0000313" key="3">
    <source>
        <dbReference type="EMBL" id="AXF38216.1"/>
    </source>
</evidence>
<accession>A0A345ANS7</accession>
<dbReference type="Proteomes" id="UP000256012">
    <property type="component" value="Segment"/>
</dbReference>
<evidence type="ECO:0000256" key="1">
    <source>
        <dbReference type="ARBA" id="ARBA00004192"/>
    </source>
</evidence>
<organism evidence="3 4">
    <name type="scientific">Ralstonia phage phiRSP</name>
    <dbReference type="NCBI Taxonomy" id="2201420"/>
    <lineage>
        <taxon>Viruses</taxon>
        <taxon>Duplodnaviria</taxon>
        <taxon>Heunggongvirae</taxon>
        <taxon>Uroviricota</taxon>
        <taxon>Caudoviricetes</taxon>
        <taxon>Coatlandelriovirus</taxon>
        <taxon>Coatlandelriovirus RSP</taxon>
    </lineage>
</organism>
<keyword evidence="4" id="KW-1185">Reference proteome</keyword>
<dbReference type="InterPro" id="IPR010906">
    <property type="entry name" value="Phage_lambda_Nu1_terminase-ssu"/>
</dbReference>
<dbReference type="EMBL" id="MH252365">
    <property type="protein sequence ID" value="AXF38216.1"/>
    <property type="molecule type" value="Genomic_DNA"/>
</dbReference>
<dbReference type="Pfam" id="PF07471">
    <property type="entry name" value="Phage_Nu1"/>
    <property type="match status" value="1"/>
</dbReference>
<proteinExistence type="predicted"/>
<keyword evidence="2" id="KW-1035">Host cytoplasm</keyword>
<dbReference type="GO" id="GO:0030430">
    <property type="term" value="C:host cell cytoplasm"/>
    <property type="evidence" value="ECO:0007669"/>
    <property type="project" value="UniProtKB-SubCell"/>
</dbReference>
<dbReference type="GeneID" id="63642347"/>
<evidence type="ECO:0000256" key="2">
    <source>
        <dbReference type="ARBA" id="ARBA00023200"/>
    </source>
</evidence>
<dbReference type="RefSeq" id="YP_010037883.1">
    <property type="nucleotide sequence ID" value="NC_054146.1"/>
</dbReference>
<comment type="subcellular location">
    <subcellularLocation>
        <location evidence="1">Host cytoplasm</location>
    </subcellularLocation>
</comment>
<dbReference type="SUPFAM" id="SSF46955">
    <property type="entry name" value="Putative DNA-binding domain"/>
    <property type="match status" value="1"/>
</dbReference>
<protein>
    <submittedName>
        <fullName evidence="3">Putative small terminase subunit</fullName>
    </submittedName>
</protein>
<sequence length="168" mass="18587">MGVKLNRSALAEHMGVSLPTVDRWVKDGMPVVQRGARGIEWSFDLADIIRWYAQRQAEAAGGAVDDLAEIEKRTAKAKMEKVELELAIAKGAVAPVREFEIAHAKRMAIIRQSVLNVVGRSVMQLLGCRDEAEFRQKLRAELVLALEQSASGEIDVMEDDDEQADDEA</sequence>
<name>A0A345ANS7_9CAUD</name>
<evidence type="ECO:0000313" key="4">
    <source>
        <dbReference type="Proteomes" id="UP000256012"/>
    </source>
</evidence>
<dbReference type="InterPro" id="IPR009061">
    <property type="entry name" value="DNA-bd_dom_put_sf"/>
</dbReference>
<dbReference type="InterPro" id="IPR036388">
    <property type="entry name" value="WH-like_DNA-bd_sf"/>
</dbReference>